<protein>
    <submittedName>
        <fullName evidence="4">S-layer homology domain-containing protein</fullName>
    </submittedName>
</protein>
<dbReference type="AlphaFoldDB" id="A0AA95ET62"/>
<keyword evidence="2" id="KW-0732">Signal</keyword>
<dbReference type="InterPro" id="IPR001119">
    <property type="entry name" value="SLH_dom"/>
</dbReference>
<feature type="signal peptide" evidence="2">
    <location>
        <begin position="1"/>
        <end position="30"/>
    </location>
</feature>
<name>A0AA95ET62_9BACL</name>
<gene>
    <name evidence="4" type="ORF">P0Y55_09915</name>
</gene>
<dbReference type="Proteomes" id="UP001178662">
    <property type="component" value="Chromosome"/>
</dbReference>
<feature type="compositionally biased region" description="Basic and acidic residues" evidence="1">
    <location>
        <begin position="38"/>
        <end position="50"/>
    </location>
</feature>
<feature type="region of interest" description="Disordered" evidence="1">
    <location>
        <begin position="31"/>
        <end position="50"/>
    </location>
</feature>
<feature type="chain" id="PRO_5041740080" evidence="2">
    <location>
        <begin position="31"/>
        <end position="308"/>
    </location>
</feature>
<organism evidence="4 5">
    <name type="scientific">Candidatus Cohnella colombiensis</name>
    <dbReference type="NCBI Taxonomy" id="3121368"/>
    <lineage>
        <taxon>Bacteria</taxon>
        <taxon>Bacillati</taxon>
        <taxon>Bacillota</taxon>
        <taxon>Bacilli</taxon>
        <taxon>Bacillales</taxon>
        <taxon>Paenibacillaceae</taxon>
        <taxon>Cohnella</taxon>
    </lineage>
</organism>
<evidence type="ECO:0000259" key="3">
    <source>
        <dbReference type="Pfam" id="PF00395"/>
    </source>
</evidence>
<dbReference type="Pfam" id="PF00395">
    <property type="entry name" value="SLH"/>
    <property type="match status" value="1"/>
</dbReference>
<reference evidence="4" key="1">
    <citation type="submission" date="2023-03" db="EMBL/GenBank/DDBJ databases">
        <title>Andean soil-derived lignocellulolytic bacterial consortium as a source of novel taxa and putative plastic-active enzymes.</title>
        <authorList>
            <person name="Diaz-Garcia L."/>
            <person name="Chuvochina M."/>
            <person name="Feuerriegel G."/>
            <person name="Bunk B."/>
            <person name="Sproer C."/>
            <person name="Streit W.R."/>
            <person name="Rodriguez L.M."/>
            <person name="Overmann J."/>
            <person name="Jimenez D.J."/>
        </authorList>
    </citation>
    <scope>NUCLEOTIDE SEQUENCE</scope>
    <source>
        <strain evidence="4">MAG 2441</strain>
    </source>
</reference>
<evidence type="ECO:0000313" key="5">
    <source>
        <dbReference type="Proteomes" id="UP001178662"/>
    </source>
</evidence>
<evidence type="ECO:0000313" key="4">
    <source>
        <dbReference type="EMBL" id="WEK52920.1"/>
    </source>
</evidence>
<evidence type="ECO:0000256" key="2">
    <source>
        <dbReference type="SAM" id="SignalP"/>
    </source>
</evidence>
<evidence type="ECO:0000256" key="1">
    <source>
        <dbReference type="SAM" id="MobiDB-lite"/>
    </source>
</evidence>
<feature type="domain" description="SLH" evidence="3">
    <location>
        <begin position="146"/>
        <end position="188"/>
    </location>
</feature>
<accession>A0AA95ET62</accession>
<proteinExistence type="predicted"/>
<dbReference type="EMBL" id="CP119317">
    <property type="protein sequence ID" value="WEK52920.1"/>
    <property type="molecule type" value="Genomic_DNA"/>
</dbReference>
<keyword evidence="5" id="KW-1185">Reference proteome</keyword>
<sequence length="308" mass="34411">MSTSSRTSKSAILLLVLTLFTTLLSGVASAHSNNGKSQEAHHKNENKSNKNEITSATAIKMIVDGLKLNIDNIRFIKQPLASDYYTRIKNDASYAQAFIIAFHNGLEIDKDISPSAKVSREQFAKWLYQGLSRTGDYASIEIFYDFKDADKVTKGYMDSIQKLLIAKIAVLDKNQKFFPKQKITKAQATTMIDKTKKFIKDAKSQTPENPQPTNPEIGILSNVTLSTEKWSDDLTRVTVRATVPHRGYGIDIAKIEFVKDVAIISYRVVQPDPAAFYAQVISDVETYAYIPSRYKATLGTQLLSEPRA</sequence>